<dbReference type="GO" id="GO:0004497">
    <property type="term" value="F:monooxygenase activity"/>
    <property type="evidence" value="ECO:0007669"/>
    <property type="project" value="UniProtKB-KW"/>
</dbReference>
<dbReference type="PANTHER" id="PTHR42877:SF4">
    <property type="entry name" value="FAD_NAD(P)-BINDING DOMAIN-CONTAINING PROTEIN-RELATED"/>
    <property type="match status" value="1"/>
</dbReference>
<dbReference type="RefSeq" id="WP_103685705.1">
    <property type="nucleotide sequence ID" value="NZ_PQGG01000040.1"/>
</dbReference>
<dbReference type="PANTHER" id="PTHR42877">
    <property type="entry name" value="L-ORNITHINE N(5)-MONOOXYGENASE-RELATED"/>
    <property type="match status" value="1"/>
</dbReference>
<protein>
    <submittedName>
        <fullName evidence="1">4-hydroxyacetophenone monooxygenase</fullName>
    </submittedName>
</protein>
<dbReference type="Proteomes" id="UP000237222">
    <property type="component" value="Unassembled WGS sequence"/>
</dbReference>
<dbReference type="OrthoDB" id="9766402at2"/>
<comment type="caution">
    <text evidence="1">The sequence shown here is derived from an EMBL/GenBank/DDBJ whole genome shotgun (WGS) entry which is preliminary data.</text>
</comment>
<keyword evidence="1" id="KW-0560">Oxidoreductase</keyword>
<dbReference type="InterPro" id="IPR051209">
    <property type="entry name" value="FAD-bind_Monooxygenase_sf"/>
</dbReference>
<gene>
    <name evidence="1" type="ORF">C0068_17165</name>
</gene>
<dbReference type="SUPFAM" id="SSF51905">
    <property type="entry name" value="FAD/NAD(P)-binding domain"/>
    <property type="match status" value="2"/>
</dbReference>
<name>A0A2S4HBN0_9GAMM</name>
<sequence>MGASQSDNITRTSRRKNQAEGVLDVAIIGSGFSGIGMGAELKKRGINDFRIFEKAASAGGTWRDNSYPGCACDVESALYSFSFAQNPSWSRGFAPQAEIQQYLEKVLRDVNLDEHMCYGHALSGARFDAQEKIWQLKFSNGQRVQARKLVSAIGALHLPNIPDIRGLNDFKGEVFHSAQWRHDVDLTGKRVAVIGTGASAIQFVPAITQQVKSLTLFQRSAAWVLPKPDRVISKLEQGLYETVPPLMSLRRAATYSRLEGRALAFNYFTSALKVVEAQAVRHIKKYVKDPVKVQKLTPDYHMGCKRVLISNDYYAAINREHVALETCGIERVNGNAIIDSNGVSHEVDVIILGTGFKTLDAVAALDIRNADGQTLAESWENGAQSHLGCMLSGFPNFFLLLGPNTGLGHNSQVYMIESQIRYIGDALSKMRQHGLASVEVKESVQTKFVRQIQSRLKNTIWQSGCQSWYINDKGENWTLWPGFTFVYRYLSREFKLGNHHCVPRKVEKEAAVLDVVEGELI</sequence>
<keyword evidence="1" id="KW-0503">Monooxygenase</keyword>
<dbReference type="AlphaFoldDB" id="A0A2S4HBN0"/>
<accession>A0A2S4HBN0</accession>
<evidence type="ECO:0000313" key="1">
    <source>
        <dbReference type="EMBL" id="POP51370.1"/>
    </source>
</evidence>
<evidence type="ECO:0000313" key="2">
    <source>
        <dbReference type="Proteomes" id="UP000237222"/>
    </source>
</evidence>
<organism evidence="1 2">
    <name type="scientific">Zhongshania marina</name>
    <dbReference type="NCBI Taxonomy" id="2304603"/>
    <lineage>
        <taxon>Bacteria</taxon>
        <taxon>Pseudomonadati</taxon>
        <taxon>Pseudomonadota</taxon>
        <taxon>Gammaproteobacteria</taxon>
        <taxon>Cellvibrionales</taxon>
        <taxon>Spongiibacteraceae</taxon>
        <taxon>Zhongshania</taxon>
    </lineage>
</organism>
<dbReference type="Pfam" id="PF13738">
    <property type="entry name" value="Pyr_redox_3"/>
    <property type="match status" value="1"/>
</dbReference>
<proteinExistence type="predicted"/>
<dbReference type="InterPro" id="IPR036188">
    <property type="entry name" value="FAD/NAD-bd_sf"/>
</dbReference>
<dbReference type="Gene3D" id="3.50.50.60">
    <property type="entry name" value="FAD/NAD(P)-binding domain"/>
    <property type="match status" value="2"/>
</dbReference>
<dbReference type="EMBL" id="PQGG01000040">
    <property type="protein sequence ID" value="POP51370.1"/>
    <property type="molecule type" value="Genomic_DNA"/>
</dbReference>
<reference evidence="1" key="1">
    <citation type="submission" date="2018-01" db="EMBL/GenBank/DDBJ databases">
        <authorList>
            <person name="Yu X.-D."/>
        </authorList>
    </citation>
    <scope>NUCLEOTIDE SEQUENCE</scope>
    <source>
        <strain evidence="1">ZX-21</strain>
    </source>
</reference>